<evidence type="ECO:0000256" key="3">
    <source>
        <dbReference type="ARBA" id="ARBA00022692"/>
    </source>
</evidence>
<dbReference type="GO" id="GO:0005794">
    <property type="term" value="C:Golgi apparatus"/>
    <property type="evidence" value="ECO:0000318"/>
    <property type="project" value="GO_Central"/>
</dbReference>
<dbReference type="UniPathway" id="UPA00378"/>
<evidence type="ECO:0000259" key="9">
    <source>
        <dbReference type="Pfam" id="PF14416"/>
    </source>
</evidence>
<comment type="similarity">
    <text evidence="2">Belongs to the PC-esterase family. TBL subfamily.</text>
</comment>
<feature type="domain" description="OST48 middle" evidence="10">
    <location>
        <begin position="35"/>
        <end position="112"/>
    </location>
</feature>
<dbReference type="InterPro" id="IPR012677">
    <property type="entry name" value="Nucleotide-bd_a/b_plait_sf"/>
</dbReference>
<name>A0A2G3A895_CAPAN</name>
<reference evidence="11 12" key="2">
    <citation type="journal article" date="2017" name="Genome Biol.">
        <title>New reference genome sequences of hot pepper reveal the massive evolution of plant disease-resistance genes by retroduplication.</title>
        <authorList>
            <person name="Kim S."/>
            <person name="Park J."/>
            <person name="Yeom S.I."/>
            <person name="Kim Y.M."/>
            <person name="Seo E."/>
            <person name="Kim K.T."/>
            <person name="Kim M.S."/>
            <person name="Lee J.M."/>
            <person name="Cheong K."/>
            <person name="Shin H.S."/>
            <person name="Kim S.B."/>
            <person name="Han K."/>
            <person name="Lee J."/>
            <person name="Park M."/>
            <person name="Lee H.A."/>
            <person name="Lee H.Y."/>
            <person name="Lee Y."/>
            <person name="Oh S."/>
            <person name="Lee J.H."/>
            <person name="Choi E."/>
            <person name="Choi E."/>
            <person name="Lee S.E."/>
            <person name="Jeon J."/>
            <person name="Kim H."/>
            <person name="Choi G."/>
            <person name="Song H."/>
            <person name="Lee J."/>
            <person name="Lee S.C."/>
            <person name="Kwon J.K."/>
            <person name="Lee H.Y."/>
            <person name="Koo N."/>
            <person name="Hong Y."/>
            <person name="Kim R.W."/>
            <person name="Kang W.H."/>
            <person name="Huh J.H."/>
            <person name="Kang B.C."/>
            <person name="Yang T.J."/>
            <person name="Lee Y.H."/>
            <person name="Bennetzen J.L."/>
            <person name="Choi D."/>
        </authorList>
    </citation>
    <scope>NUCLEOTIDE SEQUENCE [LARGE SCALE GENOMIC DNA]</scope>
    <source>
        <strain evidence="12">cv. CM334</strain>
    </source>
</reference>
<dbReference type="InterPro" id="IPR025846">
    <property type="entry name" value="TBL_N"/>
</dbReference>
<evidence type="ECO:0000256" key="7">
    <source>
        <dbReference type="SAM" id="Phobius"/>
    </source>
</evidence>
<dbReference type="InterPro" id="IPR026057">
    <property type="entry name" value="TBL_C"/>
</dbReference>
<keyword evidence="3 7" id="KW-0812">Transmembrane</keyword>
<reference evidence="11 12" key="1">
    <citation type="journal article" date="2014" name="Nat. Genet.">
        <title>Genome sequence of the hot pepper provides insights into the evolution of pungency in Capsicum species.</title>
        <authorList>
            <person name="Kim S."/>
            <person name="Park M."/>
            <person name="Yeom S.I."/>
            <person name="Kim Y.M."/>
            <person name="Lee J.M."/>
            <person name="Lee H.A."/>
            <person name="Seo E."/>
            <person name="Choi J."/>
            <person name="Cheong K."/>
            <person name="Kim K.T."/>
            <person name="Jung K."/>
            <person name="Lee G.W."/>
            <person name="Oh S.K."/>
            <person name="Bae C."/>
            <person name="Kim S.B."/>
            <person name="Lee H.Y."/>
            <person name="Kim S.Y."/>
            <person name="Kim M.S."/>
            <person name="Kang B.C."/>
            <person name="Jo Y.D."/>
            <person name="Yang H.B."/>
            <person name="Jeong H.J."/>
            <person name="Kang W.H."/>
            <person name="Kwon J.K."/>
            <person name="Shin C."/>
            <person name="Lim J.Y."/>
            <person name="Park J.H."/>
            <person name="Huh J.H."/>
            <person name="Kim J.S."/>
            <person name="Kim B.D."/>
            <person name="Cohen O."/>
            <person name="Paran I."/>
            <person name="Suh M.C."/>
            <person name="Lee S.B."/>
            <person name="Kim Y.K."/>
            <person name="Shin Y."/>
            <person name="Noh S.J."/>
            <person name="Park J."/>
            <person name="Seo Y.S."/>
            <person name="Kwon S.Y."/>
            <person name="Kim H.A."/>
            <person name="Park J.M."/>
            <person name="Kim H.J."/>
            <person name="Choi S.B."/>
            <person name="Bosland P.W."/>
            <person name="Reeves G."/>
            <person name="Jo S.H."/>
            <person name="Lee B.W."/>
            <person name="Cho H.T."/>
            <person name="Choi H.S."/>
            <person name="Lee M.S."/>
            <person name="Yu Y."/>
            <person name="Do Choi Y."/>
            <person name="Park B.S."/>
            <person name="van Deynze A."/>
            <person name="Ashrafi H."/>
            <person name="Hill T."/>
            <person name="Kim W.T."/>
            <person name="Pai H.S."/>
            <person name="Ahn H.K."/>
            <person name="Yeam I."/>
            <person name="Giovannoni J.J."/>
            <person name="Rose J.K."/>
            <person name="Sorensen I."/>
            <person name="Lee S.J."/>
            <person name="Kim R.W."/>
            <person name="Choi I.Y."/>
            <person name="Choi B.S."/>
            <person name="Lim J.S."/>
            <person name="Lee Y.H."/>
            <person name="Choi D."/>
        </authorList>
    </citation>
    <scope>NUCLEOTIDE SEQUENCE [LARGE SCALE GENOMIC DNA]</scope>
    <source>
        <strain evidence="12">cv. CM334</strain>
    </source>
</reference>
<dbReference type="AlphaFoldDB" id="A0A2G3A895"/>
<gene>
    <name evidence="11" type="ORF">T459_05588</name>
</gene>
<dbReference type="SUPFAM" id="SSF54928">
    <property type="entry name" value="RNA-binding domain, RBD"/>
    <property type="match status" value="1"/>
</dbReference>
<evidence type="ECO:0000256" key="4">
    <source>
        <dbReference type="ARBA" id="ARBA00022968"/>
    </source>
</evidence>
<protein>
    <submittedName>
        <fullName evidence="11">Protein trichome birefringence-like 1</fullName>
    </submittedName>
</protein>
<keyword evidence="12" id="KW-1185">Reference proteome</keyword>
<evidence type="ECO:0000259" key="10">
    <source>
        <dbReference type="Pfam" id="PF23358"/>
    </source>
</evidence>
<evidence type="ECO:0000256" key="6">
    <source>
        <dbReference type="ARBA" id="ARBA00023136"/>
    </source>
</evidence>
<feature type="domain" description="Trichome birefringence-like C-terminal" evidence="8">
    <location>
        <begin position="299"/>
        <end position="478"/>
    </location>
</feature>
<evidence type="ECO:0000256" key="1">
    <source>
        <dbReference type="ARBA" id="ARBA00004167"/>
    </source>
</evidence>
<evidence type="ECO:0000256" key="2">
    <source>
        <dbReference type="ARBA" id="ARBA00007727"/>
    </source>
</evidence>
<feature type="transmembrane region" description="Helical" evidence="7">
    <location>
        <begin position="165"/>
        <end position="185"/>
    </location>
</feature>
<organism evidence="11 12">
    <name type="scientific">Capsicum annuum</name>
    <name type="common">Capsicum pepper</name>
    <dbReference type="NCBI Taxonomy" id="4072"/>
    <lineage>
        <taxon>Eukaryota</taxon>
        <taxon>Viridiplantae</taxon>
        <taxon>Streptophyta</taxon>
        <taxon>Embryophyta</taxon>
        <taxon>Tracheophyta</taxon>
        <taxon>Spermatophyta</taxon>
        <taxon>Magnoliopsida</taxon>
        <taxon>eudicotyledons</taxon>
        <taxon>Gunneridae</taxon>
        <taxon>Pentapetalae</taxon>
        <taxon>asterids</taxon>
        <taxon>lamiids</taxon>
        <taxon>Solanales</taxon>
        <taxon>Solanaceae</taxon>
        <taxon>Solanoideae</taxon>
        <taxon>Capsiceae</taxon>
        <taxon>Capsicum</taxon>
    </lineage>
</organism>
<dbReference type="PANTHER" id="PTHR32285">
    <property type="entry name" value="PROTEIN TRICHOME BIREFRINGENCE-LIKE 9-RELATED"/>
    <property type="match status" value="1"/>
</dbReference>
<dbReference type="Pfam" id="PF14416">
    <property type="entry name" value="PMR5N"/>
    <property type="match status" value="1"/>
</dbReference>
<dbReference type="GO" id="GO:0016413">
    <property type="term" value="F:O-acetyltransferase activity"/>
    <property type="evidence" value="ECO:0000318"/>
    <property type="project" value="GO_Central"/>
</dbReference>
<dbReference type="Pfam" id="PF13839">
    <property type="entry name" value="PC-Esterase"/>
    <property type="match status" value="1"/>
</dbReference>
<dbReference type="GO" id="GO:0003676">
    <property type="term" value="F:nucleic acid binding"/>
    <property type="evidence" value="ECO:0007669"/>
    <property type="project" value="InterPro"/>
</dbReference>
<dbReference type="InterPro" id="IPR029962">
    <property type="entry name" value="TBL"/>
</dbReference>
<dbReference type="InterPro" id="IPR055459">
    <property type="entry name" value="OST48_MD"/>
</dbReference>
<dbReference type="SMR" id="A0A2G3A895"/>
<comment type="subcellular location">
    <subcellularLocation>
        <location evidence="1">Membrane</location>
        <topology evidence="1">Single-pass membrane protein</topology>
    </subcellularLocation>
</comment>
<dbReference type="Proteomes" id="UP000222542">
    <property type="component" value="Unassembled WGS sequence"/>
</dbReference>
<keyword evidence="6 7" id="KW-0472">Membrane</keyword>
<dbReference type="Gene3D" id="3.30.70.330">
    <property type="match status" value="1"/>
</dbReference>
<dbReference type="PANTHER" id="PTHR32285:SF241">
    <property type="entry name" value="PROTEIN TRICHOME BIREFRINGENCE-LIKE 4"/>
    <property type="match status" value="1"/>
</dbReference>
<feature type="domain" description="Trichome birefringence-like N-terminal" evidence="9">
    <location>
        <begin position="245"/>
        <end position="296"/>
    </location>
</feature>
<dbReference type="InterPro" id="IPR035979">
    <property type="entry name" value="RBD_domain_sf"/>
</dbReference>
<evidence type="ECO:0000256" key="5">
    <source>
        <dbReference type="ARBA" id="ARBA00022989"/>
    </source>
</evidence>
<accession>A0A2G3A895</accession>
<comment type="caution">
    <text evidence="11">The sequence shown here is derived from an EMBL/GenBank/DDBJ whole genome shotgun (WGS) entry which is preliminary data.</text>
</comment>
<dbReference type="STRING" id="4072.A0A2G3A895"/>
<keyword evidence="5 7" id="KW-1133">Transmembrane helix</keyword>
<dbReference type="GO" id="GO:0016020">
    <property type="term" value="C:membrane"/>
    <property type="evidence" value="ECO:0007669"/>
    <property type="project" value="UniProtKB-SubCell"/>
</dbReference>
<proteinExistence type="inferred from homology"/>
<evidence type="ECO:0000313" key="12">
    <source>
        <dbReference type="Proteomes" id="UP000222542"/>
    </source>
</evidence>
<sequence length="510" mass="59252">MFLTKNPTRSSKSNAKKINDRDGFGCVLKLKFGSMECSIKIYEWSGTSWETYVAHNVQVQFYMVSPYVWKTMSTDQKGVYYTSFEVPDVYGVFQFKVEYDKLGVTSLSLAKQAIYNRETDRSRGFGFVTMITVEEAEKVVVLYNRYLQELSVLPPKVRKILFVKLWNDFTLFFFTLTLLIFVIFFSTSNTSLSVVTTKILASRLHSDSFSSFNHSHRTSSTVLAPINFPRKSWIYAAIEEDTSSSCDIFDGEWIEDNDLQPLYKLGSCPFVDNAFNCFKNGRHDTDYLMLRWKPHGRDIPRFDGLKMLKILRGKRLVFVGDSLNNHMWESLVCALRNSLNDKNKVNEVSGLREFASQGFYPFKFKDFKCSIDFIKSPFLVQEWKFSDKAGARRETLRLDTIHGSLTKYHDADIIIFNTGHRWTHQKTHKLNKYFQEGNHVYDKLEVADAYTKALKTWAHCVDTTINSSRTRVFFRGYAQLLISKVVNGTKEETVMERQNQTRLNWVQIHG</sequence>
<evidence type="ECO:0000313" key="11">
    <source>
        <dbReference type="EMBL" id="PHT90475.1"/>
    </source>
</evidence>
<evidence type="ECO:0000259" key="8">
    <source>
        <dbReference type="Pfam" id="PF13839"/>
    </source>
</evidence>
<keyword evidence="4" id="KW-0735">Signal-anchor</keyword>
<dbReference type="Pfam" id="PF23358">
    <property type="entry name" value="OST48_MD"/>
    <property type="match status" value="1"/>
</dbReference>
<dbReference type="EMBL" id="AYRZ02000002">
    <property type="protein sequence ID" value="PHT90475.1"/>
    <property type="molecule type" value="Genomic_DNA"/>
</dbReference>
<dbReference type="Gramene" id="PHT90475">
    <property type="protein sequence ID" value="PHT90475"/>
    <property type="gene ID" value="T459_05588"/>
</dbReference>